<dbReference type="Proteomes" id="UP000716322">
    <property type="component" value="Unassembled WGS sequence"/>
</dbReference>
<accession>A0ABX0PI91</accession>
<comment type="caution">
    <text evidence="1">The sequence shown here is derived from an EMBL/GenBank/DDBJ whole genome shotgun (WGS) entry which is preliminary data.</text>
</comment>
<reference evidence="1 2" key="1">
    <citation type="submission" date="2020-03" db="EMBL/GenBank/DDBJ databases">
        <title>Genome sequence of strain Massilia sp. TW-1.</title>
        <authorList>
            <person name="Chaudhary D.K."/>
        </authorList>
    </citation>
    <scope>NUCLEOTIDE SEQUENCE [LARGE SCALE GENOMIC DNA]</scope>
    <source>
        <strain evidence="1 2">TW-1</strain>
    </source>
</reference>
<organism evidence="1 2">
    <name type="scientific">Telluria antibiotica</name>
    <dbReference type="NCBI Taxonomy" id="2717319"/>
    <lineage>
        <taxon>Bacteria</taxon>
        <taxon>Pseudomonadati</taxon>
        <taxon>Pseudomonadota</taxon>
        <taxon>Betaproteobacteria</taxon>
        <taxon>Burkholderiales</taxon>
        <taxon>Oxalobacteraceae</taxon>
        <taxon>Telluria group</taxon>
        <taxon>Telluria</taxon>
    </lineage>
</organism>
<keyword evidence="2" id="KW-1185">Reference proteome</keyword>
<name>A0ABX0PI91_9BURK</name>
<proteinExistence type="predicted"/>
<evidence type="ECO:0000313" key="1">
    <source>
        <dbReference type="EMBL" id="NIA56178.1"/>
    </source>
</evidence>
<dbReference type="EMBL" id="JAAQOM010000013">
    <property type="protein sequence ID" value="NIA56178.1"/>
    <property type="molecule type" value="Genomic_DNA"/>
</dbReference>
<dbReference type="RefSeq" id="WP_166861767.1">
    <property type="nucleotide sequence ID" value="NZ_JAAQOM010000013.1"/>
</dbReference>
<evidence type="ECO:0000313" key="2">
    <source>
        <dbReference type="Proteomes" id="UP000716322"/>
    </source>
</evidence>
<gene>
    <name evidence="1" type="ORF">HAV22_21325</name>
</gene>
<protein>
    <submittedName>
        <fullName evidence="1">Uncharacterized protein</fullName>
    </submittedName>
</protein>
<sequence>MSNNNTLFLVAAVAAVLVMKKRAVVPTAPAGPAGPVATNVNNQLWTSILGGAWKSLISPSDSNDGFLMKNSVGQVVTSDGKPVNSVLPAISGAMSGSDYSQGYESVSTGGPDGTDWLAQMGW</sequence>